<evidence type="ECO:0000256" key="5">
    <source>
        <dbReference type="ARBA" id="ARBA00023163"/>
    </source>
</evidence>
<dbReference type="PRINTS" id="PR00039">
    <property type="entry name" value="HTHLYSR"/>
</dbReference>
<dbReference type="SUPFAM" id="SSF46785">
    <property type="entry name" value="Winged helix' DNA-binding domain"/>
    <property type="match status" value="1"/>
</dbReference>
<reference evidence="7 8" key="1">
    <citation type="journal article" date="2018" name="Int J Genomics">
        <title>Comparative Genomics Analysis of Plasmid pPV989-94 from a Clinical Isolate of Pantoea vagans PV989.</title>
        <authorList>
            <person name="Xu L."/>
            <person name="Yin M."/>
            <person name="Zhu T."/>
            <person name="Lu J."/>
            <person name="Bao Q."/>
        </authorList>
    </citation>
    <scope>NUCLEOTIDE SEQUENCE [LARGE SCALE GENOMIC DNA]</scope>
    <source>
        <strain evidence="7 8">PV989</strain>
    </source>
</reference>
<dbReference type="PANTHER" id="PTHR30537:SF70">
    <property type="entry name" value="HTH-TYPE TRANSCRIPTIONAL ACTIVATOR AMPR"/>
    <property type="match status" value="1"/>
</dbReference>
<dbReference type="Pfam" id="PF00126">
    <property type="entry name" value="HTH_1"/>
    <property type="match status" value="1"/>
</dbReference>
<sequence length="289" mass="32720">MKSDIPLNALRAFEASARHLNFTRAGMELFVSQAAVSQQVRLLEERLGVTLFKRLSRGLELTDEARLLFSEISEQFHGIEKAYRQFEGGHFREALTLSCVGTFALGWLLPKIEDFQQQHPAIELSIQTNNNVVSIAGEGVDFAIRFGSGNWASSHNQLLFDAPLTLLCRPETAKRLAKPADIIGETLLRSYRHDEWDNWFVAAGIPSFRVNGPVFDSSRLIIDAVLITGGIALAPDIMFETEIKRGQLVRPFDIYSGNDGYWLTWQKARKMTQSMQIFCEWIIQKIMKP</sequence>
<name>A0AAN1TXG5_9GAMM</name>
<keyword evidence="3" id="KW-0238">DNA-binding</keyword>
<dbReference type="SUPFAM" id="SSF53850">
    <property type="entry name" value="Periplasmic binding protein-like II"/>
    <property type="match status" value="1"/>
</dbReference>
<evidence type="ECO:0000313" key="8">
    <source>
        <dbReference type="Proteomes" id="UP000241538"/>
    </source>
</evidence>
<feature type="domain" description="HTH lysR-type" evidence="6">
    <location>
        <begin position="5"/>
        <end position="62"/>
    </location>
</feature>
<geneLocation type="plasmid" evidence="8">
    <name>ppv989-508</name>
</geneLocation>
<dbReference type="Proteomes" id="UP000241538">
    <property type="component" value="Plasmid pPV989-508"/>
</dbReference>
<proteinExistence type="inferred from homology"/>
<organism evidence="7 8">
    <name type="scientific">Pantoea vagans</name>
    <dbReference type="NCBI Taxonomy" id="470934"/>
    <lineage>
        <taxon>Bacteria</taxon>
        <taxon>Pseudomonadati</taxon>
        <taxon>Pseudomonadota</taxon>
        <taxon>Gammaproteobacteria</taxon>
        <taxon>Enterobacterales</taxon>
        <taxon>Erwiniaceae</taxon>
        <taxon>Pantoea</taxon>
    </lineage>
</organism>
<dbReference type="PANTHER" id="PTHR30537">
    <property type="entry name" value="HTH-TYPE TRANSCRIPTIONAL REGULATOR"/>
    <property type="match status" value="1"/>
</dbReference>
<keyword evidence="7" id="KW-0614">Plasmid</keyword>
<dbReference type="AlphaFoldDB" id="A0AAN1TXG5"/>
<dbReference type="GO" id="GO:0043565">
    <property type="term" value="F:sequence-specific DNA binding"/>
    <property type="evidence" value="ECO:0007669"/>
    <property type="project" value="TreeGrafter"/>
</dbReference>
<keyword evidence="4" id="KW-0010">Activator</keyword>
<comment type="similarity">
    <text evidence="1">Belongs to the LysR transcriptional regulatory family.</text>
</comment>
<dbReference type="InterPro" id="IPR005119">
    <property type="entry name" value="LysR_subst-bd"/>
</dbReference>
<dbReference type="InterPro" id="IPR036390">
    <property type="entry name" value="WH_DNA-bd_sf"/>
</dbReference>
<dbReference type="Gene3D" id="1.10.10.10">
    <property type="entry name" value="Winged helix-like DNA-binding domain superfamily/Winged helix DNA-binding domain"/>
    <property type="match status" value="1"/>
</dbReference>
<evidence type="ECO:0000259" key="6">
    <source>
        <dbReference type="PROSITE" id="PS50931"/>
    </source>
</evidence>
<dbReference type="PROSITE" id="PS50931">
    <property type="entry name" value="HTH_LYSR"/>
    <property type="match status" value="1"/>
</dbReference>
<dbReference type="EMBL" id="CP028350">
    <property type="protein sequence ID" value="AVV39516.1"/>
    <property type="molecule type" value="Genomic_DNA"/>
</dbReference>
<dbReference type="GO" id="GO:0003700">
    <property type="term" value="F:DNA-binding transcription factor activity"/>
    <property type="evidence" value="ECO:0007669"/>
    <property type="project" value="InterPro"/>
</dbReference>
<dbReference type="Pfam" id="PF03466">
    <property type="entry name" value="LysR_substrate"/>
    <property type="match status" value="1"/>
</dbReference>
<accession>A0AAN1TXG5</accession>
<dbReference type="GO" id="GO:0006351">
    <property type="term" value="P:DNA-templated transcription"/>
    <property type="evidence" value="ECO:0007669"/>
    <property type="project" value="TreeGrafter"/>
</dbReference>
<evidence type="ECO:0000256" key="1">
    <source>
        <dbReference type="ARBA" id="ARBA00009437"/>
    </source>
</evidence>
<dbReference type="RefSeq" id="WP_107320299.1">
    <property type="nucleotide sequence ID" value="NZ_CP028350.1"/>
</dbReference>
<evidence type="ECO:0000256" key="2">
    <source>
        <dbReference type="ARBA" id="ARBA00023015"/>
    </source>
</evidence>
<dbReference type="InterPro" id="IPR058163">
    <property type="entry name" value="LysR-type_TF_proteobact-type"/>
</dbReference>
<evidence type="ECO:0000313" key="7">
    <source>
        <dbReference type="EMBL" id="AVV39516.1"/>
    </source>
</evidence>
<evidence type="ECO:0000256" key="4">
    <source>
        <dbReference type="ARBA" id="ARBA00023159"/>
    </source>
</evidence>
<dbReference type="FunFam" id="1.10.10.10:FF:000038">
    <property type="entry name" value="Glycine cleavage system transcriptional activator"/>
    <property type="match status" value="1"/>
</dbReference>
<keyword evidence="2" id="KW-0805">Transcription regulation</keyword>
<gene>
    <name evidence="7" type="ORF">C9381_19985</name>
</gene>
<dbReference type="InterPro" id="IPR000847">
    <property type="entry name" value="LysR_HTH_N"/>
</dbReference>
<evidence type="ECO:0000256" key="3">
    <source>
        <dbReference type="ARBA" id="ARBA00023125"/>
    </source>
</evidence>
<dbReference type="Gene3D" id="3.40.190.10">
    <property type="entry name" value="Periplasmic binding protein-like II"/>
    <property type="match status" value="2"/>
</dbReference>
<protein>
    <submittedName>
        <fullName evidence="7">LysR family transcriptional regulator</fullName>
    </submittedName>
</protein>
<keyword evidence="5" id="KW-0804">Transcription</keyword>
<dbReference type="InterPro" id="IPR036388">
    <property type="entry name" value="WH-like_DNA-bd_sf"/>
</dbReference>